<accession>A0A2S8Q332</accession>
<dbReference type="Proteomes" id="UP000239550">
    <property type="component" value="Unassembled WGS sequence"/>
</dbReference>
<protein>
    <submittedName>
        <fullName evidence="2">Uncharacterized protein</fullName>
    </submittedName>
</protein>
<reference evidence="2 3" key="1">
    <citation type="submission" date="2018-02" db="EMBL/GenBank/DDBJ databases">
        <title>Five New Genomes of Indian Photorhabdus Isolates TSA.</title>
        <authorList>
            <person name="Dubay B."/>
            <person name="Somvanshi V.S."/>
        </authorList>
    </citation>
    <scope>NUCLEOTIDE SEQUENCE [LARGE SCALE GENOMIC DNA]</scope>
    <source>
        <strain evidence="2 3">H1</strain>
    </source>
</reference>
<dbReference type="EMBL" id="PUWT01000023">
    <property type="protein sequence ID" value="PQQ26465.1"/>
    <property type="molecule type" value="Genomic_DNA"/>
</dbReference>
<dbReference type="RefSeq" id="WP_105395464.1">
    <property type="nucleotide sequence ID" value="NZ_CAWNTA010000072.1"/>
</dbReference>
<keyword evidence="3" id="KW-1185">Reference proteome</keyword>
<feature type="compositionally biased region" description="Polar residues" evidence="1">
    <location>
        <begin position="57"/>
        <end position="69"/>
    </location>
</feature>
<organism evidence="2 3">
    <name type="scientific">Photorhabdus hindustanensis</name>
    <dbReference type="NCBI Taxonomy" id="2918802"/>
    <lineage>
        <taxon>Bacteria</taxon>
        <taxon>Pseudomonadati</taxon>
        <taxon>Pseudomonadota</taxon>
        <taxon>Gammaproteobacteria</taxon>
        <taxon>Enterobacterales</taxon>
        <taxon>Morganellaceae</taxon>
        <taxon>Photorhabdus</taxon>
    </lineage>
</organism>
<evidence type="ECO:0000313" key="3">
    <source>
        <dbReference type="Proteomes" id="UP000239550"/>
    </source>
</evidence>
<gene>
    <name evidence="2" type="ORF">C6H66_09800</name>
</gene>
<comment type="caution">
    <text evidence="2">The sequence shown here is derived from an EMBL/GenBank/DDBJ whole genome shotgun (WGS) entry which is preliminary data.</text>
</comment>
<sequence length="69" mass="7584">MIAELREKLHDVDIALAMATAHARKDDELAAALEVSRRTETTQAVEVGRLKGETEPKSSNGDRLTKLPQ</sequence>
<proteinExistence type="predicted"/>
<evidence type="ECO:0000313" key="2">
    <source>
        <dbReference type="EMBL" id="PQQ26465.1"/>
    </source>
</evidence>
<dbReference type="AlphaFoldDB" id="A0A2S8Q332"/>
<name>A0A2S8Q332_9GAMM</name>
<feature type="region of interest" description="Disordered" evidence="1">
    <location>
        <begin position="35"/>
        <end position="69"/>
    </location>
</feature>
<evidence type="ECO:0000256" key="1">
    <source>
        <dbReference type="SAM" id="MobiDB-lite"/>
    </source>
</evidence>